<dbReference type="AlphaFoldDB" id="A0A9W8JGB3"/>
<dbReference type="Gene3D" id="3.40.50.880">
    <property type="match status" value="1"/>
</dbReference>
<dbReference type="EMBL" id="JANBPK010000725">
    <property type="protein sequence ID" value="KAJ2934155.1"/>
    <property type="molecule type" value="Genomic_DNA"/>
</dbReference>
<dbReference type="InterPro" id="IPR029062">
    <property type="entry name" value="Class_I_gatase-like"/>
</dbReference>
<evidence type="ECO:0000313" key="2">
    <source>
        <dbReference type="EMBL" id="KAJ2934155.1"/>
    </source>
</evidence>
<keyword evidence="3" id="KW-1185">Reference proteome</keyword>
<organism evidence="2 3">
    <name type="scientific">Candolleomyces eurysporus</name>
    <dbReference type="NCBI Taxonomy" id="2828524"/>
    <lineage>
        <taxon>Eukaryota</taxon>
        <taxon>Fungi</taxon>
        <taxon>Dikarya</taxon>
        <taxon>Basidiomycota</taxon>
        <taxon>Agaricomycotina</taxon>
        <taxon>Agaricomycetes</taxon>
        <taxon>Agaricomycetidae</taxon>
        <taxon>Agaricales</taxon>
        <taxon>Agaricineae</taxon>
        <taxon>Psathyrellaceae</taxon>
        <taxon>Candolleomyces</taxon>
    </lineage>
</organism>
<dbReference type="PANTHER" id="PTHR43130">
    <property type="entry name" value="ARAC-FAMILY TRANSCRIPTIONAL REGULATOR"/>
    <property type="match status" value="1"/>
</dbReference>
<dbReference type="InterPro" id="IPR002818">
    <property type="entry name" value="DJ-1/PfpI"/>
</dbReference>
<dbReference type="OrthoDB" id="543156at2759"/>
<accession>A0A9W8JGB3</accession>
<gene>
    <name evidence="2" type="ORF">H1R20_g2925</name>
</gene>
<reference evidence="2" key="1">
    <citation type="submission" date="2022-06" db="EMBL/GenBank/DDBJ databases">
        <title>Genome Sequence of Candolleomyces eurysporus.</title>
        <authorList>
            <person name="Buettner E."/>
        </authorList>
    </citation>
    <scope>NUCLEOTIDE SEQUENCE</scope>
    <source>
        <strain evidence="2">VTCC 930004</strain>
    </source>
</reference>
<name>A0A9W8JGB3_9AGAR</name>
<dbReference type="Proteomes" id="UP001140091">
    <property type="component" value="Unassembled WGS sequence"/>
</dbReference>
<dbReference type="Pfam" id="PF01965">
    <property type="entry name" value="DJ-1_PfpI"/>
    <property type="match status" value="1"/>
</dbReference>
<dbReference type="CDD" id="cd03139">
    <property type="entry name" value="GATase1_PfpI_2"/>
    <property type="match status" value="1"/>
</dbReference>
<dbReference type="SUPFAM" id="SSF52317">
    <property type="entry name" value="Class I glutamine amidotransferase-like"/>
    <property type="match status" value="1"/>
</dbReference>
<evidence type="ECO:0000313" key="3">
    <source>
        <dbReference type="Proteomes" id="UP001140091"/>
    </source>
</evidence>
<protein>
    <recommendedName>
        <fullName evidence="1">DJ-1/PfpI domain-containing protein</fullName>
    </recommendedName>
</protein>
<comment type="caution">
    <text evidence="2">The sequence shown here is derived from an EMBL/GenBank/DDBJ whole genome shotgun (WGS) entry which is preliminary data.</text>
</comment>
<feature type="non-terminal residue" evidence="2">
    <location>
        <position position="230"/>
    </location>
</feature>
<evidence type="ECO:0000259" key="1">
    <source>
        <dbReference type="Pfam" id="PF01965"/>
    </source>
</evidence>
<proteinExistence type="predicted"/>
<dbReference type="InterPro" id="IPR052158">
    <property type="entry name" value="INH-QAR"/>
</dbReference>
<dbReference type="PANTHER" id="PTHR43130:SF7">
    <property type="entry name" value="DJ-1_PFPI DOMAIN-CONTAINING PROTEIN"/>
    <property type="match status" value="1"/>
</dbReference>
<sequence length="230" mass="24787">MTSSPQVIDIGVLLIPGYQWLDAAGPVDYINNHSHAMVKTVAVPETLLAKAPVINWHYISSEGNLDQVPASSGPPHVPTTTFVDCPTIDYLLIPGPNPAVKLSAECTSFINSRFPTLKGLLTICTGSLAIAQTGVLDGVQSATNKMALKMLAQAGLLNKKVKWVWDKRFVVDGKIWSAAGITSGVDLAAEFSRVHFDPELVELVKTIMEYIPNPAQPDPFAYLFDGVSLD</sequence>
<feature type="domain" description="DJ-1/PfpI" evidence="1">
    <location>
        <begin position="12"/>
        <end position="191"/>
    </location>
</feature>